<reference evidence="5 6" key="1">
    <citation type="submission" date="2019-07" db="EMBL/GenBank/DDBJ databases">
        <title>Whole genome shotgun sequence of Segetibacter aerophilus NBRC 106135.</title>
        <authorList>
            <person name="Hosoyama A."/>
            <person name="Uohara A."/>
            <person name="Ohji S."/>
            <person name="Ichikawa N."/>
        </authorList>
    </citation>
    <scope>NUCLEOTIDE SEQUENCE [LARGE SCALE GENOMIC DNA]</scope>
    <source>
        <strain evidence="5 6">NBRC 106135</strain>
    </source>
</reference>
<dbReference type="RefSeq" id="WP_218029105.1">
    <property type="nucleotide sequence ID" value="NZ_BJYT01000004.1"/>
</dbReference>
<sequence>MKTEILNQELGSIKSPSRRDVIKTLAAASAGLIFSPNTLLAATRQKKDKLGVALVGLGYYSTDLLAPALQQTKNCYLAGIVTGTPAKAEAWKKKYNIPDKNIYNYQTFDQVANNPDIDVIYVVLPPSMHKEYVIRAANAGKHVWCEKPMAISAGECGAMIDACKKNKRSLAIGYRLQHEPNTQEYRKLVKQNKLGKVLKASCGAGYVENRTDHWKQNKALGGGVLYDMGVYAIQGSRLGTGLEPVGVMTAKTSTNRPQIYKNGLDETTTATLAFPGGIMVDIKTSFGENINYLNINCDKGEIKVAPYQAYAGVIADSPLGQINHPYTVPWQQAKQMDDDATSIIQEKPMLVPGEEGLRDIRIVEAIYKSAATGRPVEI</sequence>
<dbReference type="GO" id="GO:0000166">
    <property type="term" value="F:nucleotide binding"/>
    <property type="evidence" value="ECO:0007669"/>
    <property type="project" value="InterPro"/>
</dbReference>
<dbReference type="InterPro" id="IPR004104">
    <property type="entry name" value="Gfo/Idh/MocA-like_OxRdtase_C"/>
</dbReference>
<keyword evidence="2" id="KW-0560">Oxidoreductase</keyword>
<dbReference type="AlphaFoldDB" id="A0A512BAB8"/>
<comment type="similarity">
    <text evidence="1">Belongs to the Gfo/Idh/MocA family.</text>
</comment>
<dbReference type="Gene3D" id="3.30.360.10">
    <property type="entry name" value="Dihydrodipicolinate Reductase, domain 2"/>
    <property type="match status" value="1"/>
</dbReference>
<keyword evidence="6" id="KW-1185">Reference proteome</keyword>
<comment type="caution">
    <text evidence="5">The sequence shown here is derived from an EMBL/GenBank/DDBJ whole genome shotgun (WGS) entry which is preliminary data.</text>
</comment>
<dbReference type="EMBL" id="BJYT01000004">
    <property type="protein sequence ID" value="GEO08902.1"/>
    <property type="molecule type" value="Genomic_DNA"/>
</dbReference>
<evidence type="ECO:0000256" key="2">
    <source>
        <dbReference type="ARBA" id="ARBA00023002"/>
    </source>
</evidence>
<dbReference type="PANTHER" id="PTHR22604">
    <property type="entry name" value="OXIDOREDUCTASES"/>
    <property type="match status" value="1"/>
</dbReference>
<dbReference type="Gene3D" id="3.40.50.720">
    <property type="entry name" value="NAD(P)-binding Rossmann-like Domain"/>
    <property type="match status" value="1"/>
</dbReference>
<dbReference type="Pfam" id="PF02894">
    <property type="entry name" value="GFO_IDH_MocA_C"/>
    <property type="match status" value="1"/>
</dbReference>
<evidence type="ECO:0000259" key="4">
    <source>
        <dbReference type="Pfam" id="PF02894"/>
    </source>
</evidence>
<name>A0A512BAB8_9BACT</name>
<evidence type="ECO:0000259" key="3">
    <source>
        <dbReference type="Pfam" id="PF01408"/>
    </source>
</evidence>
<dbReference type="SUPFAM" id="SSF51735">
    <property type="entry name" value="NAD(P)-binding Rossmann-fold domains"/>
    <property type="match status" value="1"/>
</dbReference>
<accession>A0A512BAB8</accession>
<dbReference type="PRINTS" id="PR01775">
    <property type="entry name" value="GLFROXRDTASE"/>
</dbReference>
<evidence type="ECO:0000313" key="6">
    <source>
        <dbReference type="Proteomes" id="UP000321513"/>
    </source>
</evidence>
<organism evidence="5 6">
    <name type="scientific">Segetibacter aerophilus</name>
    <dbReference type="NCBI Taxonomy" id="670293"/>
    <lineage>
        <taxon>Bacteria</taxon>
        <taxon>Pseudomonadati</taxon>
        <taxon>Bacteroidota</taxon>
        <taxon>Chitinophagia</taxon>
        <taxon>Chitinophagales</taxon>
        <taxon>Chitinophagaceae</taxon>
        <taxon>Segetibacter</taxon>
    </lineage>
</organism>
<dbReference type="PROSITE" id="PS51318">
    <property type="entry name" value="TAT"/>
    <property type="match status" value="1"/>
</dbReference>
<dbReference type="PANTHER" id="PTHR22604:SF105">
    <property type="entry name" value="TRANS-1,2-DIHYDROBENZENE-1,2-DIOL DEHYDROGENASE"/>
    <property type="match status" value="1"/>
</dbReference>
<evidence type="ECO:0000256" key="1">
    <source>
        <dbReference type="ARBA" id="ARBA00010928"/>
    </source>
</evidence>
<dbReference type="InterPro" id="IPR008354">
    <property type="entry name" value="Glc-Fru_OxRdtase_bac"/>
</dbReference>
<feature type="domain" description="Gfo/Idh/MocA-like oxidoreductase N-terminal" evidence="3">
    <location>
        <begin position="51"/>
        <end position="174"/>
    </location>
</feature>
<protein>
    <submittedName>
        <fullName evidence="5">Glucose-fructose oxidoreductase</fullName>
    </submittedName>
</protein>
<gene>
    <name evidence="5" type="primary">gfo</name>
    <name evidence="5" type="ORF">SAE01_13980</name>
</gene>
<dbReference type="Proteomes" id="UP000321513">
    <property type="component" value="Unassembled WGS sequence"/>
</dbReference>
<dbReference type="GO" id="GO:0016491">
    <property type="term" value="F:oxidoreductase activity"/>
    <property type="evidence" value="ECO:0007669"/>
    <property type="project" value="UniProtKB-KW"/>
</dbReference>
<dbReference type="InterPro" id="IPR036291">
    <property type="entry name" value="NAD(P)-bd_dom_sf"/>
</dbReference>
<dbReference type="Pfam" id="PF01408">
    <property type="entry name" value="GFO_IDH_MocA"/>
    <property type="match status" value="1"/>
</dbReference>
<dbReference type="InterPro" id="IPR006311">
    <property type="entry name" value="TAT_signal"/>
</dbReference>
<feature type="domain" description="Gfo/Idh/MocA-like oxidoreductase C-terminal" evidence="4">
    <location>
        <begin position="186"/>
        <end position="378"/>
    </location>
</feature>
<proteinExistence type="inferred from homology"/>
<evidence type="ECO:0000313" key="5">
    <source>
        <dbReference type="EMBL" id="GEO08902.1"/>
    </source>
</evidence>
<dbReference type="SUPFAM" id="SSF55347">
    <property type="entry name" value="Glyceraldehyde-3-phosphate dehydrogenase-like, C-terminal domain"/>
    <property type="match status" value="1"/>
</dbReference>
<dbReference type="InterPro" id="IPR000683">
    <property type="entry name" value="Gfo/Idh/MocA-like_OxRdtase_N"/>
</dbReference>
<dbReference type="InterPro" id="IPR050984">
    <property type="entry name" value="Gfo/Idh/MocA_domain"/>
</dbReference>